<sequence>MRTCTRTSKPKVRVFGSGVDGATSCEWFLGKHGSGQKRNAVRPSRRKPAGAHVGYWLRLIELSQRVRHAKGENFRELRAGWLFRN</sequence>
<organism evidence="1 2">
    <name type="scientific">Paraburkholderia atlantica</name>
    <dbReference type="NCBI Taxonomy" id="2654982"/>
    <lineage>
        <taxon>Bacteria</taxon>
        <taxon>Pseudomonadati</taxon>
        <taxon>Pseudomonadota</taxon>
        <taxon>Betaproteobacteria</taxon>
        <taxon>Burkholderiales</taxon>
        <taxon>Burkholderiaceae</taxon>
        <taxon>Paraburkholderia</taxon>
    </lineage>
</organism>
<evidence type="ECO:0000313" key="2">
    <source>
        <dbReference type="Proteomes" id="UP000002190"/>
    </source>
</evidence>
<reference evidence="2" key="1">
    <citation type="submission" date="2010-04" db="EMBL/GenBank/DDBJ databases">
        <title>Complete sequence of chromosome 2 of Burkholderia sp. CCGE1002.</title>
        <authorList>
            <consortium name="US DOE Joint Genome Institute"/>
            <person name="Lucas S."/>
            <person name="Copeland A."/>
            <person name="Lapidus A."/>
            <person name="Cheng J.-F."/>
            <person name="Bruce D."/>
            <person name="Goodwin L."/>
            <person name="Pitluck S."/>
            <person name="Chertkov O."/>
            <person name="Detter J.C."/>
            <person name="Han C."/>
            <person name="Tapia R."/>
            <person name="Land M."/>
            <person name="Hauser L."/>
            <person name="Kyrpides N."/>
            <person name="Ovchinnikova G."/>
            <person name="Martinez-Romero E."/>
            <person name="Hernandez M.A.R."/>
            <person name="Tiedje J.M."/>
            <person name="Woyke T."/>
        </authorList>
    </citation>
    <scope>NUCLEOTIDE SEQUENCE [LARGE SCALE GENOMIC DNA]</scope>
    <source>
        <strain evidence="2">CCGE1002</strain>
    </source>
</reference>
<gene>
    <name evidence="1" type="ordered locus">BC1002_5134</name>
</gene>
<dbReference type="KEGG" id="bge:BC1002_5134"/>
<dbReference type="Proteomes" id="UP000002190">
    <property type="component" value="Chromosome 2"/>
</dbReference>
<proteinExistence type="predicted"/>
<dbReference type="AlphaFoldDB" id="D5WEC3"/>
<evidence type="ECO:0000313" key="1">
    <source>
        <dbReference type="EMBL" id="ADG19076.1"/>
    </source>
</evidence>
<name>D5WEC3_PARAM</name>
<reference evidence="1 2" key="2">
    <citation type="journal article" date="2012" name="J. Bacteriol.">
        <title>Genome Sequences of Burkholderia sp. Strains CCGE1002 and H160, Isolated from Legume Nodules in Mexico and Brazil.</title>
        <authorList>
            <person name="Ormeno-Orrillo E."/>
            <person name="Rogel M.A."/>
            <person name="Chueire L.M."/>
            <person name="Tiedje J.M."/>
            <person name="Martinez-Romero E."/>
            <person name="Hungria M."/>
        </authorList>
    </citation>
    <scope>NUCLEOTIDE SEQUENCE [LARGE SCALE GENOMIC DNA]</scope>
    <source>
        <strain evidence="1 2">CCGE1002</strain>
    </source>
</reference>
<protein>
    <submittedName>
        <fullName evidence="1">Uncharacterized protein</fullName>
    </submittedName>
</protein>
<dbReference type="EMBL" id="CP002014">
    <property type="protein sequence ID" value="ADG19076.1"/>
    <property type="molecule type" value="Genomic_DNA"/>
</dbReference>
<dbReference type="HOGENOM" id="CLU_2506414_0_0_4"/>
<accession>D5WEC3</accession>